<feature type="chain" id="PRO_5021997707" evidence="1">
    <location>
        <begin position="23"/>
        <end position="184"/>
    </location>
</feature>
<keyword evidence="1" id="KW-0732">Signal</keyword>
<dbReference type="RefSeq" id="WP_145026862.1">
    <property type="nucleotide sequence ID" value="NZ_CP036271.1"/>
</dbReference>
<dbReference type="KEGG" id="ccos:Pan44_04880"/>
<protein>
    <submittedName>
        <fullName evidence="2">Uncharacterized protein</fullName>
    </submittedName>
</protein>
<reference evidence="2 3" key="1">
    <citation type="submission" date="2019-02" db="EMBL/GenBank/DDBJ databases">
        <title>Deep-cultivation of Planctomycetes and their phenomic and genomic characterization uncovers novel biology.</title>
        <authorList>
            <person name="Wiegand S."/>
            <person name="Jogler M."/>
            <person name="Boedeker C."/>
            <person name="Pinto D."/>
            <person name="Vollmers J."/>
            <person name="Rivas-Marin E."/>
            <person name="Kohn T."/>
            <person name="Peeters S.H."/>
            <person name="Heuer A."/>
            <person name="Rast P."/>
            <person name="Oberbeckmann S."/>
            <person name="Bunk B."/>
            <person name="Jeske O."/>
            <person name="Meyerdierks A."/>
            <person name="Storesund J.E."/>
            <person name="Kallscheuer N."/>
            <person name="Luecker S."/>
            <person name="Lage O.M."/>
            <person name="Pohl T."/>
            <person name="Merkel B.J."/>
            <person name="Hornburger P."/>
            <person name="Mueller R.-W."/>
            <person name="Bruemmer F."/>
            <person name="Labrenz M."/>
            <person name="Spormann A.M."/>
            <person name="Op den Camp H."/>
            <person name="Overmann J."/>
            <person name="Amann R."/>
            <person name="Jetten M.S.M."/>
            <person name="Mascher T."/>
            <person name="Medema M.H."/>
            <person name="Devos D.P."/>
            <person name="Kaster A.-K."/>
            <person name="Ovreas L."/>
            <person name="Rohde M."/>
            <person name="Galperin M.Y."/>
            <person name="Jogler C."/>
        </authorList>
    </citation>
    <scope>NUCLEOTIDE SEQUENCE [LARGE SCALE GENOMIC DNA]</scope>
    <source>
        <strain evidence="2 3">Pan44</strain>
    </source>
</reference>
<name>A0A517S8M9_9PLAN</name>
<evidence type="ECO:0000313" key="3">
    <source>
        <dbReference type="Proteomes" id="UP000315700"/>
    </source>
</evidence>
<evidence type="ECO:0000313" key="2">
    <source>
        <dbReference type="EMBL" id="QDT52476.1"/>
    </source>
</evidence>
<sequence precursor="true">MVRKSLLGAMVLSASVASSARAQDFTPPALPDLSEARPISVESAAPIRTASNVHQAPVAVAPATGAPVVAAPGGNVVAPLPTAGPACQYPQLNAPLYPSPQQNVPHWAGGSIITNQALAPHEMLYPHKYHAMYGPFYYRVRGHWIMTPFGMRQHEQWELQGTEVKVNYRSSYAPFSGFHPKCLW</sequence>
<accession>A0A517S8M9</accession>
<dbReference type="AlphaFoldDB" id="A0A517S8M9"/>
<evidence type="ECO:0000256" key="1">
    <source>
        <dbReference type="SAM" id="SignalP"/>
    </source>
</evidence>
<dbReference type="OrthoDB" id="215533at2"/>
<keyword evidence="3" id="KW-1185">Reference proteome</keyword>
<gene>
    <name evidence="2" type="ORF">Pan44_04880</name>
</gene>
<dbReference type="EMBL" id="CP036271">
    <property type="protein sequence ID" value="QDT52476.1"/>
    <property type="molecule type" value="Genomic_DNA"/>
</dbReference>
<dbReference type="Proteomes" id="UP000315700">
    <property type="component" value="Chromosome"/>
</dbReference>
<feature type="signal peptide" evidence="1">
    <location>
        <begin position="1"/>
        <end position="22"/>
    </location>
</feature>
<dbReference type="InParanoid" id="A0A517S8M9"/>
<organism evidence="2 3">
    <name type="scientific">Caulifigura coniformis</name>
    <dbReference type="NCBI Taxonomy" id="2527983"/>
    <lineage>
        <taxon>Bacteria</taxon>
        <taxon>Pseudomonadati</taxon>
        <taxon>Planctomycetota</taxon>
        <taxon>Planctomycetia</taxon>
        <taxon>Planctomycetales</taxon>
        <taxon>Planctomycetaceae</taxon>
        <taxon>Caulifigura</taxon>
    </lineage>
</organism>
<proteinExistence type="predicted"/>